<evidence type="ECO:0000256" key="4">
    <source>
        <dbReference type="ARBA" id="ARBA00022692"/>
    </source>
</evidence>
<accession>A0ABP1IKT4</accession>
<dbReference type="Pfam" id="PF01694">
    <property type="entry name" value="Rhomboid"/>
    <property type="match status" value="1"/>
</dbReference>
<comment type="caution">
    <text evidence="11">The sequence shown here is derived from an EMBL/GenBank/DDBJ whole genome shotgun (WGS) entry which is preliminary data.</text>
</comment>
<evidence type="ECO:0000256" key="3">
    <source>
        <dbReference type="ARBA" id="ARBA00022670"/>
    </source>
</evidence>
<evidence type="ECO:0000256" key="7">
    <source>
        <dbReference type="ARBA" id="ARBA00023136"/>
    </source>
</evidence>
<comment type="subcellular location">
    <subcellularLocation>
        <location evidence="1">Membrane</location>
        <topology evidence="1">Multi-pass membrane protein</topology>
    </subcellularLocation>
</comment>
<keyword evidence="5" id="KW-0378">Hydrolase</keyword>
<evidence type="ECO:0000256" key="5">
    <source>
        <dbReference type="ARBA" id="ARBA00022801"/>
    </source>
</evidence>
<feature type="compositionally biased region" description="Basic and acidic residues" evidence="8">
    <location>
        <begin position="248"/>
        <end position="264"/>
    </location>
</feature>
<evidence type="ECO:0000256" key="6">
    <source>
        <dbReference type="ARBA" id="ARBA00022989"/>
    </source>
</evidence>
<feature type="domain" description="Peptidase S54 rhomboid" evidence="10">
    <location>
        <begin position="61"/>
        <end position="212"/>
    </location>
</feature>
<dbReference type="SUPFAM" id="SSF144091">
    <property type="entry name" value="Rhomboid-like"/>
    <property type="match status" value="1"/>
</dbReference>
<comment type="similarity">
    <text evidence="2">Belongs to the peptidase S54 family.</text>
</comment>
<feature type="transmembrane region" description="Helical" evidence="9">
    <location>
        <begin position="102"/>
        <end position="126"/>
    </location>
</feature>
<feature type="transmembrane region" description="Helical" evidence="9">
    <location>
        <begin position="175"/>
        <end position="193"/>
    </location>
</feature>
<dbReference type="Gene3D" id="1.20.1540.10">
    <property type="entry name" value="Rhomboid-like"/>
    <property type="match status" value="1"/>
</dbReference>
<gene>
    <name evidence="11" type="ORF">HINF_LOCUS26343</name>
</gene>
<sequence length="271" mass="31439">MPIQCETCWKKMPPVTMGYLIITVCMYLSCMIASIALDNWYYSARVFNWLYLSPKQIFEHGQVWRLLTPHITPQSFWSLICMSMYVVFISFGIERAIGSARFLVLFLLICLLSSLITCAISAFFGLMPGISDWDYLANWWDDAACTGQTAIQLSLTIMVFRAMKLKRTTFCCFDMPIWLFYIILIVMCQLMMWPMWYGIEYNVSAIIIGFIVPVRFIKVSAINEFLSRTNPQYSQPGQNTEQDNLVHEIKAPEAPKQRRQDKQWGSKGRTL</sequence>
<feature type="transmembrane region" description="Helical" evidence="9">
    <location>
        <begin position="75"/>
        <end position="93"/>
    </location>
</feature>
<evidence type="ECO:0000259" key="10">
    <source>
        <dbReference type="Pfam" id="PF01694"/>
    </source>
</evidence>
<keyword evidence="4 9" id="KW-0812">Transmembrane</keyword>
<evidence type="ECO:0000256" key="2">
    <source>
        <dbReference type="ARBA" id="ARBA00009045"/>
    </source>
</evidence>
<reference evidence="11 12" key="1">
    <citation type="submission" date="2024-07" db="EMBL/GenBank/DDBJ databases">
        <authorList>
            <person name="Akdeniz Z."/>
        </authorList>
    </citation>
    <scope>NUCLEOTIDE SEQUENCE [LARGE SCALE GENOMIC DNA]</scope>
</reference>
<keyword evidence="7 9" id="KW-0472">Membrane</keyword>
<evidence type="ECO:0000313" key="12">
    <source>
        <dbReference type="Proteomes" id="UP001642409"/>
    </source>
</evidence>
<keyword evidence="12" id="KW-1185">Reference proteome</keyword>
<evidence type="ECO:0000256" key="9">
    <source>
        <dbReference type="SAM" id="Phobius"/>
    </source>
</evidence>
<dbReference type="PANTHER" id="PTHR43066">
    <property type="entry name" value="RHOMBOID-RELATED PROTEIN"/>
    <property type="match status" value="1"/>
</dbReference>
<feature type="region of interest" description="Disordered" evidence="8">
    <location>
        <begin position="248"/>
        <end position="271"/>
    </location>
</feature>
<organism evidence="11 12">
    <name type="scientific">Hexamita inflata</name>
    <dbReference type="NCBI Taxonomy" id="28002"/>
    <lineage>
        <taxon>Eukaryota</taxon>
        <taxon>Metamonada</taxon>
        <taxon>Diplomonadida</taxon>
        <taxon>Hexamitidae</taxon>
        <taxon>Hexamitinae</taxon>
        <taxon>Hexamita</taxon>
    </lineage>
</organism>
<protein>
    <submittedName>
        <fullName evidence="11">Transmembrane_domain-containing protein</fullName>
    </submittedName>
</protein>
<dbReference type="InterPro" id="IPR022764">
    <property type="entry name" value="Peptidase_S54_rhomboid_dom"/>
</dbReference>
<dbReference type="InterPro" id="IPR035952">
    <property type="entry name" value="Rhomboid-like_sf"/>
</dbReference>
<evidence type="ECO:0000313" key="11">
    <source>
        <dbReference type="EMBL" id="CAL6018183.1"/>
    </source>
</evidence>
<feature type="transmembrane region" description="Helical" evidence="9">
    <location>
        <begin position="19"/>
        <end position="42"/>
    </location>
</feature>
<dbReference type="Proteomes" id="UP001642409">
    <property type="component" value="Unassembled WGS sequence"/>
</dbReference>
<feature type="transmembrane region" description="Helical" evidence="9">
    <location>
        <begin position="199"/>
        <end position="217"/>
    </location>
</feature>
<feature type="transmembrane region" description="Helical" evidence="9">
    <location>
        <begin position="146"/>
        <end position="163"/>
    </location>
</feature>
<dbReference type="EMBL" id="CAXDID020000080">
    <property type="protein sequence ID" value="CAL6018183.1"/>
    <property type="molecule type" value="Genomic_DNA"/>
</dbReference>
<proteinExistence type="inferred from homology"/>
<dbReference type="PANTHER" id="PTHR43066:SF1">
    <property type="entry name" value="RHOMBOID PROTEIN 2"/>
    <property type="match status" value="1"/>
</dbReference>
<evidence type="ECO:0000256" key="8">
    <source>
        <dbReference type="SAM" id="MobiDB-lite"/>
    </source>
</evidence>
<evidence type="ECO:0000256" key="1">
    <source>
        <dbReference type="ARBA" id="ARBA00004141"/>
    </source>
</evidence>
<keyword evidence="6 9" id="KW-1133">Transmembrane helix</keyword>
<keyword evidence="3" id="KW-0645">Protease</keyword>
<name>A0ABP1IKT4_9EUKA</name>